<dbReference type="EMBL" id="CAJPDR010000374">
    <property type="protein sequence ID" value="CAF9934292.1"/>
    <property type="molecule type" value="Genomic_DNA"/>
</dbReference>
<dbReference type="AlphaFoldDB" id="A0A8H3G476"/>
<feature type="compositionally biased region" description="Polar residues" evidence="1">
    <location>
        <begin position="1008"/>
        <end position="1021"/>
    </location>
</feature>
<dbReference type="PANTHER" id="PTHR36167:SF4">
    <property type="entry name" value="FUNGAL N-TERMINAL DOMAIN-CONTAINING PROTEIN"/>
    <property type="match status" value="1"/>
</dbReference>
<evidence type="ECO:0000313" key="4">
    <source>
        <dbReference type="EMBL" id="CAF9934292.1"/>
    </source>
</evidence>
<protein>
    <recommendedName>
        <fullName evidence="6">Fungal N-terminal domain-containing protein</fullName>
    </recommendedName>
</protein>
<dbReference type="InterPro" id="IPR054464">
    <property type="entry name" value="ULD_fung"/>
</dbReference>
<evidence type="ECO:0000313" key="5">
    <source>
        <dbReference type="Proteomes" id="UP000664203"/>
    </source>
</evidence>
<dbReference type="Pfam" id="PF22893">
    <property type="entry name" value="ULD_2"/>
    <property type="match status" value="1"/>
</dbReference>
<gene>
    <name evidence="4" type="ORF">ALECFALPRED_005910</name>
</gene>
<proteinExistence type="predicted"/>
<evidence type="ECO:0000256" key="1">
    <source>
        <dbReference type="SAM" id="MobiDB-lite"/>
    </source>
</evidence>
<dbReference type="InterPro" id="IPR031348">
    <property type="entry name" value="PigL_N"/>
</dbReference>
<feature type="region of interest" description="Disordered" evidence="1">
    <location>
        <begin position="857"/>
        <end position="876"/>
    </location>
</feature>
<evidence type="ECO:0008006" key="6">
    <source>
        <dbReference type="Google" id="ProtNLM"/>
    </source>
</evidence>
<evidence type="ECO:0000259" key="2">
    <source>
        <dbReference type="Pfam" id="PF17111"/>
    </source>
</evidence>
<dbReference type="PANTHER" id="PTHR36167">
    <property type="entry name" value="C2H2 FINGER DOMAIN TRANSCRIPTION FACTOR (EUROFUNG)-RELATED"/>
    <property type="match status" value="1"/>
</dbReference>
<dbReference type="OrthoDB" id="3045089at2759"/>
<feature type="region of interest" description="Disordered" evidence="1">
    <location>
        <begin position="813"/>
        <end position="841"/>
    </location>
</feature>
<evidence type="ECO:0000259" key="3">
    <source>
        <dbReference type="Pfam" id="PF22893"/>
    </source>
</evidence>
<feature type="compositionally biased region" description="Polar residues" evidence="1">
    <location>
        <begin position="971"/>
        <end position="986"/>
    </location>
</feature>
<feature type="compositionally biased region" description="Basic and acidic residues" evidence="1">
    <location>
        <begin position="375"/>
        <end position="389"/>
    </location>
</feature>
<feature type="compositionally biased region" description="Polar residues" evidence="1">
    <location>
        <begin position="269"/>
        <end position="279"/>
    </location>
</feature>
<sequence length="1021" mass="113160">MDRLSVATSVAGVAAMGVQLSQTIYGLISTFYEAEKEMSIIANDLSLLAMVLNELEGILRRDSRVYRRRMVREVNEILNSCEGVFQSIFDHVHANAQDARSSKHFKGNVRWYFQRHRVRPLQAGLESMKSTLNVLLHVVHMARVIEAEEFYIPSAGTIFPQAGVQQERRILVGVVLDNRQSILRLTKIEEDRDRGQSLRNMTENKRGVERTYSDVALDDGAPMIERNHDPRETTEGGGFDSIGAWGGSSSVNAGPNTSLLQKAAKDSAKGTTYSSTRSIGGNKKVQKEEIAIAGFDAEKSGVRDENGNDEADGYKAGDDFDRGCFTTTSEKKHKKKGKDLVDCISNVTDRIVIDPTLENTEEAADNSWSSSSVAIKKDNEGRTRMEAKKQGQTKVENNDWNLQDASPDPSVPARSSSRSEDVVRVSEVSEAGWSASRPEPFNVSAERGYANEADDLPARPGSHLNSRSQAPTSVYYSMQTELPIIENTELYHPEGGLAMKASRTEVTASARALAAGISQSQMSPPETEIVTPTAEWFLSVVPHEPSVTALIIRPRSGEAKSLETRAEETAKTLLLNWTNVDPDIVSGEESSGSWSFTDNSNSQSPVLSRDAKSPNQPFQMSYTPPAYPTYTPQHWYSPPVLTAPPPPNEKQTDIEDLARLKKLILDEKAEQDMKAAAMAAAATTIAPVAPIATEEFPEDTMQRENTYMEAVDSMEMPQEHNTLWKAEPPRLAPLIMKDWLGRKFLFPVEMCQTWQGLHNLIQEAFGHVLEYWPLVEKGCYNISHVTGEIILPSTWKSFVQPGLEVNMEMWNASDADRDNSGGTMVGDRREKASPRQLVPPHTPEVVTLGRSIALRSGDDNESSVGDIADNETDSSLPDGISFVERSDSRYMSIENALLEQKKAKIEAEMKLERNRRFFQLKQQLVDQGAAIQARQDAADHAEQDTKLAWLEKQVRDQKEELDRLPPLLMTLPSSNACDSLSTSAGSPQRRPSFGARLLGRMPSRSIRSKGSIQSQQMITDV</sequence>
<accession>A0A8H3G476</accession>
<feature type="region of interest" description="Disordered" evidence="1">
    <location>
        <begin position="261"/>
        <end position="283"/>
    </location>
</feature>
<reference evidence="4" key="1">
    <citation type="submission" date="2021-03" db="EMBL/GenBank/DDBJ databases">
        <authorList>
            <person name="Tagirdzhanova G."/>
        </authorList>
    </citation>
    <scope>NUCLEOTIDE SEQUENCE</scope>
</reference>
<organism evidence="4 5">
    <name type="scientific">Alectoria fallacina</name>
    <dbReference type="NCBI Taxonomy" id="1903189"/>
    <lineage>
        <taxon>Eukaryota</taxon>
        <taxon>Fungi</taxon>
        <taxon>Dikarya</taxon>
        <taxon>Ascomycota</taxon>
        <taxon>Pezizomycotina</taxon>
        <taxon>Lecanoromycetes</taxon>
        <taxon>OSLEUM clade</taxon>
        <taxon>Lecanoromycetidae</taxon>
        <taxon>Lecanorales</taxon>
        <taxon>Lecanorineae</taxon>
        <taxon>Parmeliaceae</taxon>
        <taxon>Alectoria</taxon>
    </lineage>
</organism>
<dbReference type="Pfam" id="PF17111">
    <property type="entry name" value="PigL_N"/>
    <property type="match status" value="1"/>
</dbReference>
<feature type="region of interest" description="Disordered" evidence="1">
    <location>
        <begin position="360"/>
        <end position="439"/>
    </location>
</feature>
<feature type="domain" description="Ubiquitin-like" evidence="3">
    <location>
        <begin position="731"/>
        <end position="811"/>
    </location>
</feature>
<feature type="compositionally biased region" description="Polar residues" evidence="1">
    <location>
        <begin position="588"/>
        <end position="606"/>
    </location>
</feature>
<feature type="compositionally biased region" description="Polar residues" evidence="1">
    <location>
        <begin position="390"/>
        <end position="404"/>
    </location>
</feature>
<feature type="domain" description="Azaphilone pigments biosynthesis cluster protein L N-terminal" evidence="2">
    <location>
        <begin position="1"/>
        <end position="143"/>
    </location>
</feature>
<comment type="caution">
    <text evidence="4">The sequence shown here is derived from an EMBL/GenBank/DDBJ whole genome shotgun (WGS) entry which is preliminary data.</text>
</comment>
<dbReference type="Proteomes" id="UP000664203">
    <property type="component" value="Unassembled WGS sequence"/>
</dbReference>
<feature type="region of interest" description="Disordered" evidence="1">
    <location>
        <begin position="964"/>
        <end position="1021"/>
    </location>
</feature>
<keyword evidence="5" id="KW-1185">Reference proteome</keyword>
<dbReference type="GO" id="GO:0006355">
    <property type="term" value="P:regulation of DNA-templated transcription"/>
    <property type="evidence" value="ECO:0007669"/>
    <property type="project" value="InterPro"/>
</dbReference>
<feature type="region of interest" description="Disordered" evidence="1">
    <location>
        <begin position="587"/>
        <end position="624"/>
    </location>
</feature>
<name>A0A8H3G476_9LECA</name>
<dbReference type="InterPro" id="IPR039327">
    <property type="entry name" value="CON7-like"/>
</dbReference>